<name>A0A8T2QFB2_CERRI</name>
<dbReference type="Proteomes" id="UP000825935">
    <property type="component" value="Chromosome 35"/>
</dbReference>
<dbReference type="GO" id="GO:0010206">
    <property type="term" value="P:photosystem II repair"/>
    <property type="evidence" value="ECO:0007669"/>
    <property type="project" value="InterPro"/>
</dbReference>
<evidence type="ECO:0008006" key="3">
    <source>
        <dbReference type="Google" id="ProtNLM"/>
    </source>
</evidence>
<dbReference type="GO" id="GO:0010207">
    <property type="term" value="P:photosystem II assembly"/>
    <property type="evidence" value="ECO:0007669"/>
    <property type="project" value="InterPro"/>
</dbReference>
<dbReference type="Pfam" id="PF13326">
    <property type="entry name" value="PSII_Pbs27"/>
    <property type="match status" value="1"/>
</dbReference>
<gene>
    <name evidence="1" type="ORF">KP509_35G049900</name>
</gene>
<dbReference type="InterPro" id="IPR038450">
    <property type="entry name" value="PSII_Psb27_sf"/>
</dbReference>
<dbReference type="OMA" id="ALYCRRD"/>
<accession>A0A8T2QFB2</accession>
<comment type="caution">
    <text evidence="1">The sequence shown here is derived from an EMBL/GenBank/DDBJ whole genome shotgun (WGS) entry which is preliminary data.</text>
</comment>
<dbReference type="OrthoDB" id="419533at2759"/>
<reference evidence="1" key="1">
    <citation type="submission" date="2021-08" db="EMBL/GenBank/DDBJ databases">
        <title>WGS assembly of Ceratopteris richardii.</title>
        <authorList>
            <person name="Marchant D.B."/>
            <person name="Chen G."/>
            <person name="Jenkins J."/>
            <person name="Shu S."/>
            <person name="Leebens-Mack J."/>
            <person name="Grimwood J."/>
            <person name="Schmutz J."/>
            <person name="Soltis P."/>
            <person name="Soltis D."/>
            <person name="Chen Z.-H."/>
        </authorList>
    </citation>
    <scope>NUCLEOTIDE SEQUENCE</scope>
    <source>
        <strain evidence="1">Whitten #5841</strain>
        <tissue evidence="1">Leaf</tissue>
    </source>
</reference>
<evidence type="ECO:0000313" key="2">
    <source>
        <dbReference type="Proteomes" id="UP000825935"/>
    </source>
</evidence>
<dbReference type="InterPro" id="IPR025585">
    <property type="entry name" value="PSII_Psb27"/>
</dbReference>
<dbReference type="AlphaFoldDB" id="A0A8T2QFB2"/>
<dbReference type="Gene3D" id="1.20.58.810">
    <property type="entry name" value="Photosystem II Pbs27"/>
    <property type="match status" value="1"/>
</dbReference>
<dbReference type="HAMAP" id="MF_01481">
    <property type="entry name" value="PSII_Psb27"/>
    <property type="match status" value="1"/>
</dbReference>
<dbReference type="EMBL" id="CM035440">
    <property type="protein sequence ID" value="KAH7282847.1"/>
    <property type="molecule type" value="Genomic_DNA"/>
</dbReference>
<evidence type="ECO:0000313" key="1">
    <source>
        <dbReference type="EMBL" id="KAH7282847.1"/>
    </source>
</evidence>
<protein>
    <recommendedName>
        <fullName evidence="3">Photosystem II 11 kDa protein</fullName>
    </recommendedName>
</protein>
<sequence>MASSSSSAMLQSSVCSSFISPFPKNSVLQLPASVSPSISITASGSSSSSSSTGNDVPLVVSRRSLTSLSGAAGIIYLLASTPRALADIEDEYKEDTQSVIVLVRNTLGLEKTDPSRGEAVKALRQSSNKWVAKYRREKRFAGKPSYSNMYSVLNAVSGHYISYGDGAPLPPKRRNQILDEVDIAERALARGR</sequence>
<dbReference type="GO" id="GO:0009543">
    <property type="term" value="C:chloroplast thylakoid lumen"/>
    <property type="evidence" value="ECO:0007669"/>
    <property type="project" value="TreeGrafter"/>
</dbReference>
<proteinExistence type="inferred from homology"/>
<organism evidence="1 2">
    <name type="scientific">Ceratopteris richardii</name>
    <name type="common">Triangle waterfern</name>
    <dbReference type="NCBI Taxonomy" id="49495"/>
    <lineage>
        <taxon>Eukaryota</taxon>
        <taxon>Viridiplantae</taxon>
        <taxon>Streptophyta</taxon>
        <taxon>Embryophyta</taxon>
        <taxon>Tracheophyta</taxon>
        <taxon>Polypodiopsida</taxon>
        <taxon>Polypodiidae</taxon>
        <taxon>Polypodiales</taxon>
        <taxon>Pteridineae</taxon>
        <taxon>Pteridaceae</taxon>
        <taxon>Parkerioideae</taxon>
        <taxon>Ceratopteris</taxon>
    </lineage>
</organism>
<dbReference type="PANTHER" id="PTHR34041:SF1">
    <property type="entry name" value="PHOTOSYSTEM II REPAIR PROTEIN PSB27-H1, CHLOROPLASTIC"/>
    <property type="match status" value="1"/>
</dbReference>
<dbReference type="GO" id="GO:0009523">
    <property type="term" value="C:photosystem II"/>
    <property type="evidence" value="ECO:0007669"/>
    <property type="project" value="InterPro"/>
</dbReference>
<dbReference type="PANTHER" id="PTHR34041">
    <property type="entry name" value="PHOTOSYSTEM II REPAIR PROTEIN PSB27-H1, CHLOROPLASTIC"/>
    <property type="match status" value="1"/>
</dbReference>
<keyword evidence="2" id="KW-1185">Reference proteome</keyword>